<protein>
    <submittedName>
        <fullName evidence="3">Inner membrane protein YpjD</fullName>
    </submittedName>
</protein>
<evidence type="ECO:0000256" key="1">
    <source>
        <dbReference type="SAM" id="Phobius"/>
    </source>
</evidence>
<gene>
    <name evidence="3" type="ORF">GCM10009304_15880</name>
</gene>
<dbReference type="PANTHER" id="PTHR38034:SF1">
    <property type="entry name" value="INNER MEMBRANE PROTEIN YPJD"/>
    <property type="match status" value="1"/>
</dbReference>
<dbReference type="AlphaFoldDB" id="A0A917PTZ8"/>
<accession>A0A917PTZ8</accession>
<feature type="transmembrane region" description="Helical" evidence="1">
    <location>
        <begin position="211"/>
        <end position="229"/>
    </location>
</feature>
<dbReference type="RefSeq" id="WP_188982655.1">
    <property type="nucleotide sequence ID" value="NZ_BMPO01000003.1"/>
</dbReference>
<feature type="transmembrane region" description="Helical" evidence="1">
    <location>
        <begin position="65"/>
        <end position="85"/>
    </location>
</feature>
<feature type="transmembrane region" description="Helical" evidence="1">
    <location>
        <begin position="176"/>
        <end position="199"/>
    </location>
</feature>
<evidence type="ECO:0000313" key="3">
    <source>
        <dbReference type="EMBL" id="GGJ90989.1"/>
    </source>
</evidence>
<sequence length="266" mass="29340">MYPLFPSLIAAAFYAGAAAYQGKCLLQRTKPNKPILALIVLIAILFHGGALFLELRETAGLDLEFFNAASLIAYAIIIITLLASLRMPVEILLLPPLLIGALTVLLAQLLPSGTVHPVQQEPGLMAHVLLSILAYGVLTIAAFQALFLLVQDHQLKHKHPSGLIRSFPPLQTMESLLFSFLWAGWGLLTLSLASGAIFLENMFAQHLVHKTFLSCFAWIVFGGLLLGRMRMGWRGHKAVRWTLVGFCLLMLAYFGSKLVREFILHI</sequence>
<keyword evidence="1" id="KW-0472">Membrane</keyword>
<dbReference type="InterPro" id="IPR002541">
    <property type="entry name" value="Cyt_c_assembly"/>
</dbReference>
<reference evidence="3" key="2">
    <citation type="submission" date="2020-09" db="EMBL/GenBank/DDBJ databases">
        <authorList>
            <person name="Sun Q."/>
            <person name="Ohkuma M."/>
        </authorList>
    </citation>
    <scope>NUCLEOTIDE SEQUENCE</scope>
    <source>
        <strain evidence="3">JCM 30078</strain>
    </source>
</reference>
<dbReference type="GO" id="GO:0020037">
    <property type="term" value="F:heme binding"/>
    <property type="evidence" value="ECO:0007669"/>
    <property type="project" value="InterPro"/>
</dbReference>
<comment type="caution">
    <text evidence="3">The sequence shown here is derived from an EMBL/GenBank/DDBJ whole genome shotgun (WGS) entry which is preliminary data.</text>
</comment>
<reference evidence="3" key="1">
    <citation type="journal article" date="2014" name="Int. J. Syst. Evol. Microbiol.">
        <title>Complete genome sequence of Corynebacterium casei LMG S-19264T (=DSM 44701T), isolated from a smear-ripened cheese.</title>
        <authorList>
            <consortium name="US DOE Joint Genome Institute (JGI-PGF)"/>
            <person name="Walter F."/>
            <person name="Albersmeier A."/>
            <person name="Kalinowski J."/>
            <person name="Ruckert C."/>
        </authorList>
    </citation>
    <scope>NUCLEOTIDE SEQUENCE</scope>
    <source>
        <strain evidence="3">JCM 30078</strain>
    </source>
</reference>
<dbReference type="PANTHER" id="PTHR38034">
    <property type="entry name" value="INNER MEMBRANE PROTEIN YPJD"/>
    <property type="match status" value="1"/>
</dbReference>
<feature type="transmembrane region" description="Helical" evidence="1">
    <location>
        <begin position="35"/>
        <end position="53"/>
    </location>
</feature>
<keyword evidence="1" id="KW-0812">Transmembrane</keyword>
<evidence type="ECO:0000313" key="4">
    <source>
        <dbReference type="Proteomes" id="UP000635983"/>
    </source>
</evidence>
<dbReference type="Proteomes" id="UP000635983">
    <property type="component" value="Unassembled WGS sequence"/>
</dbReference>
<feature type="transmembrane region" description="Helical" evidence="1">
    <location>
        <begin position="91"/>
        <end position="112"/>
    </location>
</feature>
<feature type="domain" description="Cytochrome c assembly protein" evidence="2">
    <location>
        <begin position="42"/>
        <end position="263"/>
    </location>
</feature>
<dbReference type="EMBL" id="BMPO01000003">
    <property type="protein sequence ID" value="GGJ90989.1"/>
    <property type="molecule type" value="Genomic_DNA"/>
</dbReference>
<feature type="transmembrane region" description="Helical" evidence="1">
    <location>
        <begin position="241"/>
        <end position="259"/>
    </location>
</feature>
<name>A0A917PTZ8_9PSED</name>
<keyword evidence="4" id="KW-1185">Reference proteome</keyword>
<organism evidence="3 4">
    <name type="scientific">Pseudomonas matsuisoli</name>
    <dbReference type="NCBI Taxonomy" id="1515666"/>
    <lineage>
        <taxon>Bacteria</taxon>
        <taxon>Pseudomonadati</taxon>
        <taxon>Pseudomonadota</taxon>
        <taxon>Gammaproteobacteria</taxon>
        <taxon>Pseudomonadales</taxon>
        <taxon>Pseudomonadaceae</taxon>
        <taxon>Pseudomonas</taxon>
    </lineage>
</organism>
<dbReference type="Pfam" id="PF01578">
    <property type="entry name" value="Cytochrom_C_asm"/>
    <property type="match status" value="1"/>
</dbReference>
<keyword evidence="1" id="KW-1133">Transmembrane helix</keyword>
<dbReference type="GO" id="GO:0017004">
    <property type="term" value="P:cytochrome complex assembly"/>
    <property type="evidence" value="ECO:0007669"/>
    <property type="project" value="InterPro"/>
</dbReference>
<dbReference type="InterPro" id="IPR052372">
    <property type="entry name" value="YpjD/HemX"/>
</dbReference>
<dbReference type="GO" id="GO:0005886">
    <property type="term" value="C:plasma membrane"/>
    <property type="evidence" value="ECO:0007669"/>
    <property type="project" value="TreeGrafter"/>
</dbReference>
<evidence type="ECO:0000259" key="2">
    <source>
        <dbReference type="Pfam" id="PF01578"/>
    </source>
</evidence>
<proteinExistence type="predicted"/>
<feature type="transmembrane region" description="Helical" evidence="1">
    <location>
        <begin position="124"/>
        <end position="150"/>
    </location>
</feature>